<evidence type="ECO:0000313" key="2">
    <source>
        <dbReference type="EMBL" id="KAB7503079.1"/>
    </source>
</evidence>
<dbReference type="InterPro" id="IPR037365">
    <property type="entry name" value="Slowmo/Ups"/>
</dbReference>
<feature type="domain" description="PRELI/MSF1" evidence="1">
    <location>
        <begin position="1"/>
        <end position="173"/>
    </location>
</feature>
<accession>A0A5N5TA75</accession>
<name>A0A5N5TA75_9CRUS</name>
<dbReference type="PANTHER" id="PTHR11158">
    <property type="entry name" value="MSF1/PX19 RELATED"/>
    <property type="match status" value="1"/>
</dbReference>
<evidence type="ECO:0000313" key="3">
    <source>
        <dbReference type="Proteomes" id="UP000326759"/>
    </source>
</evidence>
<organism evidence="2 3">
    <name type="scientific">Armadillidium nasatum</name>
    <dbReference type="NCBI Taxonomy" id="96803"/>
    <lineage>
        <taxon>Eukaryota</taxon>
        <taxon>Metazoa</taxon>
        <taxon>Ecdysozoa</taxon>
        <taxon>Arthropoda</taxon>
        <taxon>Crustacea</taxon>
        <taxon>Multicrustacea</taxon>
        <taxon>Malacostraca</taxon>
        <taxon>Eumalacostraca</taxon>
        <taxon>Peracarida</taxon>
        <taxon>Isopoda</taxon>
        <taxon>Oniscidea</taxon>
        <taxon>Crinocheta</taxon>
        <taxon>Armadillidiidae</taxon>
        <taxon>Armadillidium</taxon>
    </lineage>
</organism>
<dbReference type="Proteomes" id="UP000326759">
    <property type="component" value="Unassembled WGS sequence"/>
</dbReference>
<reference evidence="2 3" key="1">
    <citation type="journal article" date="2019" name="PLoS Biol.">
        <title>Sex chromosomes control vertical transmission of feminizing Wolbachia symbionts in an isopod.</title>
        <authorList>
            <person name="Becking T."/>
            <person name="Chebbi M.A."/>
            <person name="Giraud I."/>
            <person name="Moumen B."/>
            <person name="Laverre T."/>
            <person name="Caubet Y."/>
            <person name="Peccoud J."/>
            <person name="Gilbert C."/>
            <person name="Cordaux R."/>
        </authorList>
    </citation>
    <scope>NUCLEOTIDE SEQUENCE [LARGE SCALE GENOMIC DNA]</scope>
    <source>
        <strain evidence="2">ANa2</strain>
        <tissue evidence="2">Whole body excluding digestive tract and cuticle</tissue>
    </source>
</reference>
<sequence>MTVTINVHHIYHEPVENVAATHLAKYPNKYDPNVVSSNIVKNKLLSDGLRYTKRIAICRNVLPHFLRTVPSLNVDNVEIEEECTWNRKTRTFLVSSQNLTWNSWVIMKESSSYVPHENKNWTYFQQDGSITVNGLGKIGYILELFGKRFLTNGAYRSIKVTERLMAERTQSYFEKCFLFWYSEFILV</sequence>
<gene>
    <name evidence="2" type="primary">Prelid2</name>
    <name evidence="2" type="ORF">Anas_06889</name>
</gene>
<keyword evidence="3" id="KW-1185">Reference proteome</keyword>
<dbReference type="GO" id="GO:0005758">
    <property type="term" value="C:mitochondrial intermembrane space"/>
    <property type="evidence" value="ECO:0007669"/>
    <property type="project" value="InterPro"/>
</dbReference>
<dbReference type="InterPro" id="IPR006797">
    <property type="entry name" value="PRELI/MSF1_dom"/>
</dbReference>
<comment type="caution">
    <text evidence="2">The sequence shown here is derived from an EMBL/GenBank/DDBJ whole genome shotgun (WGS) entry which is preliminary data.</text>
</comment>
<dbReference type="PROSITE" id="PS50904">
    <property type="entry name" value="PRELI_MSF1"/>
    <property type="match status" value="1"/>
</dbReference>
<dbReference type="Pfam" id="PF04707">
    <property type="entry name" value="PRELI"/>
    <property type="match status" value="1"/>
</dbReference>
<protein>
    <submittedName>
        <fullName evidence="2">PRELI domain-containing protein 2</fullName>
    </submittedName>
</protein>
<dbReference type="OrthoDB" id="407630at2759"/>
<dbReference type="EMBL" id="SEYY01005926">
    <property type="protein sequence ID" value="KAB7503079.1"/>
    <property type="molecule type" value="Genomic_DNA"/>
</dbReference>
<proteinExistence type="predicted"/>
<evidence type="ECO:0000259" key="1">
    <source>
        <dbReference type="PROSITE" id="PS50904"/>
    </source>
</evidence>
<dbReference type="AlphaFoldDB" id="A0A5N5TA75"/>